<keyword evidence="3" id="KW-1185">Reference proteome</keyword>
<proteinExistence type="predicted"/>
<feature type="region of interest" description="Disordered" evidence="1">
    <location>
        <begin position="227"/>
        <end position="246"/>
    </location>
</feature>
<dbReference type="Proteomes" id="UP000257109">
    <property type="component" value="Unassembled WGS sequence"/>
</dbReference>
<accession>A0A371ERF1</accession>
<dbReference type="OrthoDB" id="1305902at2759"/>
<reference evidence="2" key="1">
    <citation type="submission" date="2018-05" db="EMBL/GenBank/DDBJ databases">
        <title>Draft genome of Mucuna pruriens seed.</title>
        <authorList>
            <person name="Nnadi N.E."/>
            <person name="Vos R."/>
            <person name="Hasami M.H."/>
            <person name="Devisetty U.K."/>
            <person name="Aguiy J.C."/>
        </authorList>
    </citation>
    <scope>NUCLEOTIDE SEQUENCE [LARGE SCALE GENOMIC DNA]</scope>
    <source>
        <strain evidence="2">JCA_2017</strain>
    </source>
</reference>
<protein>
    <submittedName>
        <fullName evidence="2">Uncharacterized protein</fullName>
    </submittedName>
</protein>
<evidence type="ECO:0000313" key="2">
    <source>
        <dbReference type="EMBL" id="RDX68526.1"/>
    </source>
</evidence>
<comment type="caution">
    <text evidence="2">The sequence shown here is derived from an EMBL/GenBank/DDBJ whole genome shotgun (WGS) entry which is preliminary data.</text>
</comment>
<name>A0A371ERF1_MUCPR</name>
<dbReference type="AlphaFoldDB" id="A0A371ERF1"/>
<organism evidence="2 3">
    <name type="scientific">Mucuna pruriens</name>
    <name type="common">Velvet bean</name>
    <name type="synonym">Dolichos pruriens</name>
    <dbReference type="NCBI Taxonomy" id="157652"/>
    <lineage>
        <taxon>Eukaryota</taxon>
        <taxon>Viridiplantae</taxon>
        <taxon>Streptophyta</taxon>
        <taxon>Embryophyta</taxon>
        <taxon>Tracheophyta</taxon>
        <taxon>Spermatophyta</taxon>
        <taxon>Magnoliopsida</taxon>
        <taxon>eudicotyledons</taxon>
        <taxon>Gunneridae</taxon>
        <taxon>Pentapetalae</taxon>
        <taxon>rosids</taxon>
        <taxon>fabids</taxon>
        <taxon>Fabales</taxon>
        <taxon>Fabaceae</taxon>
        <taxon>Papilionoideae</taxon>
        <taxon>50 kb inversion clade</taxon>
        <taxon>NPAAA clade</taxon>
        <taxon>indigoferoid/millettioid clade</taxon>
        <taxon>Phaseoleae</taxon>
        <taxon>Mucuna</taxon>
    </lineage>
</organism>
<feature type="non-terminal residue" evidence="2">
    <location>
        <position position="1"/>
    </location>
</feature>
<evidence type="ECO:0000313" key="3">
    <source>
        <dbReference type="Proteomes" id="UP000257109"/>
    </source>
</evidence>
<gene>
    <name evidence="2" type="ORF">CR513_52475</name>
</gene>
<sequence>MQLTQKVHSLKGVFHRPKATSINRPQHPNASTKWVVQWTPSSKGFMEPLGGFICHTKPIAQMERPRHKWDSVSKDVLNVHRVIHRPKDIPNIHSETHPPKDIFCIHREAHHPMDVLSIHKKLNIHRGGDRPKRNLLSKGHIHRPKEAYRPKGVFTIQKWTRCPTDAFIVQRRTHCPIQDLNIKRTHPKSVEEISHHDKTLYQISIVVGDTNYVVSLCAKSEFDAESREHNCGENKSKEPEHMENQDRTLKELSMPDMPEPTRSYELMSDLKHLLPKFHGLAREYPHKHLNEFHMVCSTMRP</sequence>
<evidence type="ECO:0000256" key="1">
    <source>
        <dbReference type="SAM" id="MobiDB-lite"/>
    </source>
</evidence>
<dbReference type="EMBL" id="QJKJ01012489">
    <property type="protein sequence ID" value="RDX68526.1"/>
    <property type="molecule type" value="Genomic_DNA"/>
</dbReference>